<dbReference type="Gene3D" id="3.40.50.1820">
    <property type="entry name" value="alpha/beta hydrolase"/>
    <property type="match status" value="1"/>
</dbReference>
<dbReference type="Pfam" id="PF07859">
    <property type="entry name" value="Abhydrolase_3"/>
    <property type="match status" value="1"/>
</dbReference>
<dbReference type="RefSeq" id="XP_041555552.1">
    <property type="nucleotide sequence ID" value="XM_041702803.1"/>
</dbReference>
<reference evidence="4" key="1">
    <citation type="submission" date="2021-01" db="EMBL/GenBank/DDBJ databases">
        <authorList>
            <consortium name="Aspergillus puulaauensis MK2 genome sequencing consortium"/>
            <person name="Kazuki M."/>
            <person name="Futagami T."/>
        </authorList>
    </citation>
    <scope>NUCLEOTIDE SEQUENCE</scope>
    <source>
        <strain evidence="4">MK2</strain>
    </source>
</reference>
<gene>
    <name evidence="4" type="ORF">APUU_31583S</name>
</gene>
<dbReference type="Proteomes" id="UP000654913">
    <property type="component" value="Chromosome 3"/>
</dbReference>
<feature type="region of interest" description="Disordered" evidence="2">
    <location>
        <begin position="288"/>
        <end position="307"/>
    </location>
</feature>
<keyword evidence="5" id="KW-1185">Reference proteome</keyword>
<evidence type="ECO:0000256" key="1">
    <source>
        <dbReference type="ARBA" id="ARBA00022801"/>
    </source>
</evidence>
<evidence type="ECO:0000313" key="4">
    <source>
        <dbReference type="EMBL" id="BCS23358.1"/>
    </source>
</evidence>
<evidence type="ECO:0000313" key="5">
    <source>
        <dbReference type="Proteomes" id="UP000654913"/>
    </source>
</evidence>
<proteinExistence type="predicted"/>
<accession>A0A7R7XM26</accession>
<dbReference type="GeneID" id="64973363"/>
<dbReference type="OrthoDB" id="408631at2759"/>
<dbReference type="PANTHER" id="PTHR48081">
    <property type="entry name" value="AB HYDROLASE SUPERFAMILY PROTEIN C4A8.06C"/>
    <property type="match status" value="1"/>
</dbReference>
<evidence type="ECO:0000256" key="2">
    <source>
        <dbReference type="SAM" id="MobiDB-lite"/>
    </source>
</evidence>
<keyword evidence="1" id="KW-0378">Hydrolase</keyword>
<name>A0A7R7XM26_9EURO</name>
<protein>
    <recommendedName>
        <fullName evidence="3">Alpha/beta hydrolase fold-3 domain-containing protein</fullName>
    </recommendedName>
</protein>
<dbReference type="PANTHER" id="PTHR48081:SF8">
    <property type="entry name" value="ALPHA_BETA HYDROLASE FOLD-3 DOMAIN-CONTAINING PROTEIN-RELATED"/>
    <property type="match status" value="1"/>
</dbReference>
<dbReference type="InterPro" id="IPR029058">
    <property type="entry name" value="AB_hydrolase_fold"/>
</dbReference>
<dbReference type="SUPFAM" id="SSF53474">
    <property type="entry name" value="alpha/beta-Hydrolases"/>
    <property type="match status" value="1"/>
</dbReference>
<dbReference type="AlphaFoldDB" id="A0A7R7XM26"/>
<dbReference type="KEGG" id="apuu:APUU_31583S"/>
<feature type="domain" description="Alpha/beta hydrolase fold-3" evidence="3">
    <location>
        <begin position="98"/>
        <end position="291"/>
    </location>
</feature>
<evidence type="ECO:0000259" key="3">
    <source>
        <dbReference type="Pfam" id="PF07859"/>
    </source>
</evidence>
<dbReference type="InterPro" id="IPR013094">
    <property type="entry name" value="AB_hydrolase_3"/>
</dbReference>
<dbReference type="EMBL" id="AP024445">
    <property type="protein sequence ID" value="BCS23358.1"/>
    <property type="molecule type" value="Genomic_DNA"/>
</dbReference>
<dbReference type="InterPro" id="IPR050300">
    <property type="entry name" value="GDXG_lipolytic_enzyme"/>
</dbReference>
<feature type="compositionally biased region" description="Basic and acidic residues" evidence="2">
    <location>
        <begin position="288"/>
        <end position="306"/>
    </location>
</feature>
<reference evidence="4" key="2">
    <citation type="submission" date="2021-02" db="EMBL/GenBank/DDBJ databases">
        <title>Aspergillus puulaauensis MK2 genome sequence.</title>
        <authorList>
            <person name="Futagami T."/>
            <person name="Mori K."/>
            <person name="Kadooka C."/>
            <person name="Tanaka T."/>
        </authorList>
    </citation>
    <scope>NUCLEOTIDE SEQUENCE</scope>
    <source>
        <strain evidence="4">MK2</strain>
    </source>
</reference>
<sequence>MSFLIRALRISNDALFAPSLPLRTRALLLILQPITFLTYTIEWAISLKFPHSSDIRIPLKGTRKPDRTLRAVIYTPKPKSHPDPVQVSSQPRKVPLHLNIHGGAFLGGLPEGNARFCARLAEKSGAVVVSTSYRYAPLHTFPTAHEDVHDVAEYLIQNAERLWGAYPAVFTVSGFSVGGNLAFAVAQELSASGGVKGLVSFEGVVDFRLPPWDKPKPPDFPAVDPLSFLQPLFDAYAGPNRARDMGNSLLHPTLADLSVLPQNVLFVVGGADILRDETVKMAERLEQEAKASNRERKMDTPDEPDGRATVVRMNVAEGQIHGWTELPSFAIDEGLRTKAFDDAVSFLRAVHRAYGFVA</sequence>
<dbReference type="GO" id="GO:0016787">
    <property type="term" value="F:hydrolase activity"/>
    <property type="evidence" value="ECO:0007669"/>
    <property type="project" value="UniProtKB-KW"/>
</dbReference>
<organism evidence="4 5">
    <name type="scientific">Aspergillus puulaauensis</name>
    <dbReference type="NCBI Taxonomy" id="1220207"/>
    <lineage>
        <taxon>Eukaryota</taxon>
        <taxon>Fungi</taxon>
        <taxon>Dikarya</taxon>
        <taxon>Ascomycota</taxon>
        <taxon>Pezizomycotina</taxon>
        <taxon>Eurotiomycetes</taxon>
        <taxon>Eurotiomycetidae</taxon>
        <taxon>Eurotiales</taxon>
        <taxon>Aspergillaceae</taxon>
        <taxon>Aspergillus</taxon>
    </lineage>
</organism>